<dbReference type="STRING" id="216594.MMAR_3640"/>
<feature type="transmembrane region" description="Helical" evidence="8">
    <location>
        <begin position="302"/>
        <end position="321"/>
    </location>
</feature>
<accession>B2HL80</accession>
<keyword evidence="3" id="KW-1003">Cell membrane</keyword>
<dbReference type="CDD" id="cd07302">
    <property type="entry name" value="CHD"/>
    <property type="match status" value="1"/>
</dbReference>
<dbReference type="InterPro" id="IPR003660">
    <property type="entry name" value="HAMP_dom"/>
</dbReference>
<feature type="transmembrane region" description="Helical" evidence="8">
    <location>
        <begin position="167"/>
        <end position="188"/>
    </location>
</feature>
<dbReference type="Gene3D" id="6.10.340.10">
    <property type="match status" value="1"/>
</dbReference>
<dbReference type="InterPro" id="IPR050697">
    <property type="entry name" value="Adenylyl/Guanylyl_Cyclase_3/4"/>
</dbReference>
<dbReference type="SMART" id="SM00304">
    <property type="entry name" value="HAMP"/>
    <property type="match status" value="1"/>
</dbReference>
<dbReference type="KEGG" id="mmi:MMAR_3640"/>
<dbReference type="Gene3D" id="3.30.70.1230">
    <property type="entry name" value="Nucleotide cyclase"/>
    <property type="match status" value="1"/>
</dbReference>
<evidence type="ECO:0000256" key="7">
    <source>
        <dbReference type="SAM" id="MobiDB-lite"/>
    </source>
</evidence>
<feature type="transmembrane region" description="Helical" evidence="8">
    <location>
        <begin position="333"/>
        <end position="356"/>
    </location>
</feature>
<evidence type="ECO:0000256" key="3">
    <source>
        <dbReference type="ARBA" id="ARBA00022475"/>
    </source>
</evidence>
<name>B2HL80_MYCMM</name>
<evidence type="ECO:0000313" key="11">
    <source>
        <dbReference type="EMBL" id="ACC42056.1"/>
    </source>
</evidence>
<dbReference type="SMART" id="SM00044">
    <property type="entry name" value="CYCc"/>
    <property type="match status" value="1"/>
</dbReference>
<dbReference type="PROSITE" id="PS50125">
    <property type="entry name" value="GUANYLATE_CYCLASE_2"/>
    <property type="match status" value="1"/>
</dbReference>
<dbReference type="CDD" id="cd06225">
    <property type="entry name" value="HAMP"/>
    <property type="match status" value="1"/>
</dbReference>
<dbReference type="SUPFAM" id="SSF158472">
    <property type="entry name" value="HAMP domain-like"/>
    <property type="match status" value="1"/>
</dbReference>
<dbReference type="Proteomes" id="UP000001190">
    <property type="component" value="Chromosome"/>
</dbReference>
<evidence type="ECO:0000259" key="9">
    <source>
        <dbReference type="PROSITE" id="PS50125"/>
    </source>
</evidence>
<organism evidence="11 12">
    <name type="scientific">Mycobacterium marinum (strain ATCC BAA-535 / M)</name>
    <dbReference type="NCBI Taxonomy" id="216594"/>
    <lineage>
        <taxon>Bacteria</taxon>
        <taxon>Bacillati</taxon>
        <taxon>Actinomycetota</taxon>
        <taxon>Actinomycetes</taxon>
        <taxon>Mycobacteriales</taxon>
        <taxon>Mycobacteriaceae</taxon>
        <taxon>Mycobacterium</taxon>
        <taxon>Mycobacterium ulcerans group</taxon>
    </lineage>
</organism>
<reference evidence="11 12" key="1">
    <citation type="journal article" date="2008" name="Genome Res.">
        <title>Insights from the complete genome sequence of Mycobacterium marinum on the evolution of Mycobacterium tuberculosis.</title>
        <authorList>
            <person name="Stinear T.P."/>
            <person name="Seemann T."/>
            <person name="Harrison P.F."/>
            <person name="Jenkin G.A."/>
            <person name="Davies J.K."/>
            <person name="Johnson P.D."/>
            <person name="Abdellah Z."/>
            <person name="Arrowsmith C."/>
            <person name="Chillingworth T."/>
            <person name="Churcher C."/>
            <person name="Clarke K."/>
            <person name="Cronin A."/>
            <person name="Davis P."/>
            <person name="Goodhead I."/>
            <person name="Holroyd N."/>
            <person name="Jagels K."/>
            <person name="Lord A."/>
            <person name="Moule S."/>
            <person name="Mungall K."/>
            <person name="Norbertczak H."/>
            <person name="Quail M.A."/>
            <person name="Rabbinowitsch E."/>
            <person name="Walker D."/>
            <person name="White B."/>
            <person name="Whitehead S."/>
            <person name="Small P.L."/>
            <person name="Brosch R."/>
            <person name="Ramakrishnan L."/>
            <person name="Fischbach M.A."/>
            <person name="Parkhill J."/>
            <person name="Cole S.T."/>
        </authorList>
    </citation>
    <scope>NUCLEOTIDE SEQUENCE [LARGE SCALE GENOMIC DNA]</scope>
    <source>
        <strain evidence="12">ATCC BAA-535 / M</strain>
    </source>
</reference>
<dbReference type="EMBL" id="CP000854">
    <property type="protein sequence ID" value="ACC42056.1"/>
    <property type="molecule type" value="Genomic_DNA"/>
</dbReference>
<evidence type="ECO:0000256" key="5">
    <source>
        <dbReference type="ARBA" id="ARBA00022989"/>
    </source>
</evidence>
<dbReference type="InterPro" id="IPR029787">
    <property type="entry name" value="Nucleotide_cyclase"/>
</dbReference>
<dbReference type="InterPro" id="IPR001054">
    <property type="entry name" value="A/G_cyclase"/>
</dbReference>
<comment type="subcellular location">
    <subcellularLocation>
        <location evidence="1">Cell membrane</location>
        <topology evidence="1">Multi-pass membrane protein</topology>
    </subcellularLocation>
</comment>
<proteinExistence type="inferred from homology"/>
<dbReference type="GO" id="GO:0005886">
    <property type="term" value="C:plasma membrane"/>
    <property type="evidence" value="ECO:0007669"/>
    <property type="project" value="UniProtKB-SubCell"/>
</dbReference>
<evidence type="ECO:0000256" key="1">
    <source>
        <dbReference type="ARBA" id="ARBA00004651"/>
    </source>
</evidence>
<feature type="region of interest" description="Disordered" evidence="7">
    <location>
        <begin position="66"/>
        <end position="99"/>
    </location>
</feature>
<sequence length="642" mass="69288">MATENSTPDAGFQAYRCGSQAIHIPLWGNIFGNAIGIHMVFWSRLKPRRRAVSPVRALLPLSRDLQTGPNSQYRRSYLDPERPGPASTDPSPARLAGESAASPRRLPIMMVRKFIDDLAASLRCGSSARPVLFGFMMISNLAGVALVLVLVIVAIPTPDMFAPEVLWITEGVLPVYVVMAMTFGWVWLIKRVLAGLRWENDNQPLTAKDQRNAFLAPWRLALVPVVSWTIGSALFAVLYGRVSYEYVPKIILGTSLSGIALSATCYFFAELMLRPAATIALGGGQPTRRLAPSVMGRATTSWVLGSGVPLVGIILAVAFAMSQQHLTRNDLGLVLLLLAPAALVSGVLCNMIAAWLTATSVRDLHSALKRVESGDLDCQLDVFDGTELGELQRGFNAMVEGLRQRERIRDLFGRHVGRDVAAAAEDQSFELGGEERCVAVLFVDIIGSTRLVTARPPAEVVRLFNQMFAVIIDEVSRRNGLINKFQGDGTLAIFGAPIRALSPETDALGAARAIAHRLANEVPECQAAIGVAAGAVLAGNVGAFERFEYTVIGEPVNIAARLCELAKSDPHRVLSSAETVQASAPDESQHWTLGGHTVLRGLDRLTQLASPNDCPTGPRDTHVVESLPAQIRTSGFPSNMVR</sequence>
<evidence type="ECO:0000256" key="2">
    <source>
        <dbReference type="ARBA" id="ARBA00005381"/>
    </source>
</evidence>
<feature type="transmembrane region" description="Helical" evidence="8">
    <location>
        <begin position="220"/>
        <end position="240"/>
    </location>
</feature>
<dbReference type="GO" id="GO:0006171">
    <property type="term" value="P:cAMP biosynthetic process"/>
    <property type="evidence" value="ECO:0007669"/>
    <property type="project" value="TreeGrafter"/>
</dbReference>
<dbReference type="GO" id="GO:0004016">
    <property type="term" value="F:adenylate cyclase activity"/>
    <property type="evidence" value="ECO:0007669"/>
    <property type="project" value="UniProtKB-ARBA"/>
</dbReference>
<dbReference type="Pfam" id="PF00672">
    <property type="entry name" value="HAMP"/>
    <property type="match status" value="1"/>
</dbReference>
<gene>
    <name evidence="11" type="ordered locus">MMAR_3640</name>
</gene>
<keyword evidence="12" id="KW-1185">Reference proteome</keyword>
<dbReference type="SUPFAM" id="SSF55073">
    <property type="entry name" value="Nucleotide cyclase"/>
    <property type="match status" value="1"/>
</dbReference>
<keyword evidence="4 8" id="KW-0812">Transmembrane</keyword>
<feature type="domain" description="Guanylate cyclase" evidence="9">
    <location>
        <begin position="439"/>
        <end position="563"/>
    </location>
</feature>
<dbReference type="GO" id="GO:0035556">
    <property type="term" value="P:intracellular signal transduction"/>
    <property type="evidence" value="ECO:0007669"/>
    <property type="project" value="InterPro"/>
</dbReference>
<dbReference type="eggNOG" id="COG3850">
    <property type="taxonomic scope" value="Bacteria"/>
</dbReference>
<protein>
    <submittedName>
        <fullName evidence="11">Adenylate cyclase</fullName>
    </submittedName>
</protein>
<keyword evidence="6 8" id="KW-0472">Membrane</keyword>
<feature type="transmembrane region" description="Helical" evidence="8">
    <location>
        <begin position="246"/>
        <end position="269"/>
    </location>
</feature>
<dbReference type="PROSITE" id="PS50885">
    <property type="entry name" value="HAMP"/>
    <property type="match status" value="1"/>
</dbReference>
<evidence type="ECO:0000256" key="4">
    <source>
        <dbReference type="ARBA" id="ARBA00022692"/>
    </source>
</evidence>
<dbReference type="PANTHER" id="PTHR43081:SF17">
    <property type="entry name" value="BLL5647 PROTEIN"/>
    <property type="match status" value="1"/>
</dbReference>
<dbReference type="PANTHER" id="PTHR43081">
    <property type="entry name" value="ADENYLATE CYCLASE, TERMINAL-DIFFERENTIATION SPECIFIC-RELATED"/>
    <property type="match status" value="1"/>
</dbReference>
<evidence type="ECO:0000256" key="8">
    <source>
        <dbReference type="SAM" id="Phobius"/>
    </source>
</evidence>
<comment type="similarity">
    <text evidence="2">Belongs to the adenylyl cyclase class-3 family.</text>
</comment>
<evidence type="ECO:0000313" key="12">
    <source>
        <dbReference type="Proteomes" id="UP000001190"/>
    </source>
</evidence>
<keyword evidence="5 8" id="KW-1133">Transmembrane helix</keyword>
<evidence type="ECO:0000259" key="10">
    <source>
        <dbReference type="PROSITE" id="PS50885"/>
    </source>
</evidence>
<feature type="transmembrane region" description="Helical" evidence="8">
    <location>
        <begin position="131"/>
        <end position="155"/>
    </location>
</feature>
<dbReference type="eggNOG" id="COG2114">
    <property type="taxonomic scope" value="Bacteria"/>
</dbReference>
<dbReference type="AlphaFoldDB" id="B2HL80"/>
<dbReference type="HOGENOM" id="CLU_025433_2_1_11"/>
<feature type="domain" description="HAMP" evidence="10">
    <location>
        <begin position="355"/>
        <end position="407"/>
    </location>
</feature>
<feature type="transmembrane region" description="Helical" evidence="8">
    <location>
        <begin position="20"/>
        <end position="41"/>
    </location>
</feature>
<evidence type="ECO:0000256" key="6">
    <source>
        <dbReference type="ARBA" id="ARBA00023136"/>
    </source>
</evidence>
<dbReference type="Pfam" id="PF00211">
    <property type="entry name" value="Guanylate_cyc"/>
    <property type="match status" value="1"/>
</dbReference>